<evidence type="ECO:0000313" key="3">
    <source>
        <dbReference type="Proteomes" id="UP001201463"/>
    </source>
</evidence>
<feature type="domain" description="PAS fold-4" evidence="1">
    <location>
        <begin position="25"/>
        <end position="61"/>
    </location>
</feature>
<comment type="caution">
    <text evidence="2">The sequence shown here is derived from an EMBL/GenBank/DDBJ whole genome shotgun (WGS) entry which is preliminary data.</text>
</comment>
<keyword evidence="3" id="KW-1185">Reference proteome</keyword>
<gene>
    <name evidence="2" type="ORF">LXT12_25640</name>
</gene>
<evidence type="ECO:0000259" key="1">
    <source>
        <dbReference type="Pfam" id="PF08448"/>
    </source>
</evidence>
<name>A0ABS8XIF4_9BURK</name>
<dbReference type="EMBL" id="JAJTWT010000020">
    <property type="protein sequence ID" value="MCE4540626.1"/>
    <property type="molecule type" value="Genomic_DNA"/>
</dbReference>
<reference evidence="2 3" key="1">
    <citation type="submission" date="2021-12" db="EMBL/GenBank/DDBJ databases">
        <title>Genome seq of p7.</title>
        <authorList>
            <person name="Seo T."/>
        </authorList>
    </citation>
    <scope>NUCLEOTIDE SEQUENCE [LARGE SCALE GENOMIC DNA]</scope>
    <source>
        <strain evidence="2 3">P7</strain>
    </source>
</reference>
<protein>
    <submittedName>
        <fullName evidence="2">PAS domain-containing protein</fullName>
    </submittedName>
</protein>
<accession>A0ABS8XIF4</accession>
<dbReference type="RefSeq" id="WP_233395194.1">
    <property type="nucleotide sequence ID" value="NZ_JAJTWT010000020.1"/>
</dbReference>
<dbReference type="SUPFAM" id="SSF55785">
    <property type="entry name" value="PYP-like sensor domain (PAS domain)"/>
    <property type="match status" value="1"/>
</dbReference>
<evidence type="ECO:0000313" key="2">
    <source>
        <dbReference type="EMBL" id="MCE4540626.1"/>
    </source>
</evidence>
<organism evidence="2 3">
    <name type="scientific">Pelomonas caseinilytica</name>
    <dbReference type="NCBI Taxonomy" id="2906763"/>
    <lineage>
        <taxon>Bacteria</taxon>
        <taxon>Pseudomonadati</taxon>
        <taxon>Pseudomonadota</taxon>
        <taxon>Betaproteobacteria</taxon>
        <taxon>Burkholderiales</taxon>
        <taxon>Sphaerotilaceae</taxon>
        <taxon>Roseateles</taxon>
    </lineage>
</organism>
<sequence length="82" mass="9048">MPDSAKNTANPQGTADIADLVLELVDHLDAMVAYWDAGQICRFANQAYKDWFGRGRDELLGTMRIPCDRGHRSAVMADSIPP</sequence>
<dbReference type="Pfam" id="PF08448">
    <property type="entry name" value="PAS_4"/>
    <property type="match status" value="1"/>
</dbReference>
<dbReference type="InterPro" id="IPR000014">
    <property type="entry name" value="PAS"/>
</dbReference>
<proteinExistence type="predicted"/>
<dbReference type="CDD" id="cd00130">
    <property type="entry name" value="PAS"/>
    <property type="match status" value="1"/>
</dbReference>
<dbReference type="InterPro" id="IPR013656">
    <property type="entry name" value="PAS_4"/>
</dbReference>
<dbReference type="InterPro" id="IPR035965">
    <property type="entry name" value="PAS-like_dom_sf"/>
</dbReference>
<dbReference type="Proteomes" id="UP001201463">
    <property type="component" value="Unassembled WGS sequence"/>
</dbReference>